<proteinExistence type="predicted"/>
<dbReference type="AlphaFoldDB" id="A0A9X3HV49"/>
<dbReference type="SUPFAM" id="SSF52799">
    <property type="entry name" value="(Phosphotyrosine protein) phosphatases II"/>
    <property type="match status" value="1"/>
</dbReference>
<evidence type="ECO:0000313" key="3">
    <source>
        <dbReference type="Proteomes" id="UP001155587"/>
    </source>
</evidence>
<feature type="domain" description="Tyrosine specific protein phosphatases" evidence="1">
    <location>
        <begin position="85"/>
        <end position="156"/>
    </location>
</feature>
<gene>
    <name evidence="2" type="ORF">MD535_03890</name>
</gene>
<accession>A0A9X3HV49</accession>
<keyword evidence="3" id="KW-1185">Reference proteome</keyword>
<reference evidence="2" key="1">
    <citation type="submission" date="2022-02" db="EMBL/GenBank/DDBJ databases">
        <title>Vibrio sp. nov, a new bacterium isolated from seawater.</title>
        <authorList>
            <person name="Yuan Y."/>
        </authorList>
    </citation>
    <scope>NUCLEOTIDE SEQUENCE</scope>
    <source>
        <strain evidence="2">ZSDZ65</strain>
    </source>
</reference>
<comment type="caution">
    <text evidence="2">The sequence shown here is derived from an EMBL/GenBank/DDBJ whole genome shotgun (WGS) entry which is preliminary data.</text>
</comment>
<dbReference type="Proteomes" id="UP001155587">
    <property type="component" value="Unassembled WGS sequence"/>
</dbReference>
<protein>
    <submittedName>
        <fullName evidence="2">Tyrosine-protein phosphatase</fullName>
    </submittedName>
</protein>
<sequence length="165" mass="17657">MTMHPTWELSVNEATLVFTPCPGTKGVSLQESLSQLKAQGVTIIVTALDNSEMSEKGVSELGNAAQVLGMKWFQTPIEDDKAPGEAFAAQWSAISPTLHQAIKSGEKVAMHCMGGSGRTGLLAANLLLELGWDLATIRKEVQALRPGAFTKSPQIDYVEKLAATF</sequence>
<dbReference type="PROSITE" id="PS00383">
    <property type="entry name" value="TYR_PHOSPHATASE_1"/>
    <property type="match status" value="1"/>
</dbReference>
<dbReference type="InterPro" id="IPR050561">
    <property type="entry name" value="PTP"/>
</dbReference>
<dbReference type="InterPro" id="IPR029021">
    <property type="entry name" value="Prot-tyrosine_phosphatase-like"/>
</dbReference>
<dbReference type="RefSeq" id="WP_265673627.1">
    <property type="nucleotide sequence ID" value="NZ_JAKRRY010000003.1"/>
</dbReference>
<dbReference type="EMBL" id="JAKRRY010000003">
    <property type="protein sequence ID" value="MCW8345170.1"/>
    <property type="molecule type" value="Genomic_DNA"/>
</dbReference>
<dbReference type="InterPro" id="IPR016130">
    <property type="entry name" value="Tyr_Pase_AS"/>
</dbReference>
<evidence type="ECO:0000259" key="1">
    <source>
        <dbReference type="PROSITE" id="PS50056"/>
    </source>
</evidence>
<dbReference type="Gene3D" id="3.90.190.10">
    <property type="entry name" value="Protein tyrosine phosphatase superfamily"/>
    <property type="match status" value="1"/>
</dbReference>
<organism evidence="2 3">
    <name type="scientific">Vibrio qingdaonensis</name>
    <dbReference type="NCBI Taxonomy" id="2829491"/>
    <lineage>
        <taxon>Bacteria</taxon>
        <taxon>Pseudomonadati</taxon>
        <taxon>Pseudomonadota</taxon>
        <taxon>Gammaproteobacteria</taxon>
        <taxon>Vibrionales</taxon>
        <taxon>Vibrionaceae</taxon>
        <taxon>Vibrio</taxon>
    </lineage>
</organism>
<dbReference type="InterPro" id="IPR000387">
    <property type="entry name" value="Tyr_Pase_dom"/>
</dbReference>
<name>A0A9X3HV49_9VIBR</name>
<dbReference type="PANTHER" id="PTHR23339">
    <property type="entry name" value="TYROSINE SPECIFIC PROTEIN PHOSPHATASE AND DUAL SPECIFICITY PROTEIN PHOSPHATASE"/>
    <property type="match status" value="1"/>
</dbReference>
<dbReference type="PROSITE" id="PS50056">
    <property type="entry name" value="TYR_PHOSPHATASE_2"/>
    <property type="match status" value="1"/>
</dbReference>
<dbReference type="Pfam" id="PF22785">
    <property type="entry name" value="Tc-R-P"/>
    <property type="match status" value="1"/>
</dbReference>
<evidence type="ECO:0000313" key="2">
    <source>
        <dbReference type="EMBL" id="MCW8345170.1"/>
    </source>
</evidence>